<feature type="region of interest" description="Disordered" evidence="1">
    <location>
        <begin position="22"/>
        <end position="41"/>
    </location>
</feature>
<evidence type="ECO:0000313" key="2">
    <source>
        <dbReference type="EMBL" id="EPX65343.1"/>
    </source>
</evidence>
<gene>
    <name evidence="2" type="ORF">D187_000769</name>
</gene>
<protein>
    <submittedName>
        <fullName evidence="2">Uncharacterized protein</fullName>
    </submittedName>
</protein>
<dbReference type="EMBL" id="ANAH02000001">
    <property type="protein sequence ID" value="EPX65343.1"/>
    <property type="molecule type" value="Genomic_DNA"/>
</dbReference>
<evidence type="ECO:0000313" key="3">
    <source>
        <dbReference type="Proteomes" id="UP000011682"/>
    </source>
</evidence>
<sequence>MNPGGGQPEAVSSRCLFPAELKQPGECPLKPGGEPVPTFGG</sequence>
<evidence type="ECO:0000256" key="1">
    <source>
        <dbReference type="SAM" id="MobiDB-lite"/>
    </source>
</evidence>
<name>S9R8B5_CYSF2</name>
<keyword evidence="3" id="KW-1185">Reference proteome</keyword>
<comment type="caution">
    <text evidence="2">The sequence shown here is derived from an EMBL/GenBank/DDBJ whole genome shotgun (WGS) entry which is preliminary data.</text>
</comment>
<dbReference type="AlphaFoldDB" id="S9R8B5"/>
<accession>S9R8B5</accession>
<proteinExistence type="predicted"/>
<reference evidence="2" key="1">
    <citation type="submission" date="2013-05" db="EMBL/GenBank/DDBJ databases">
        <title>Genome assembly of Cystobacter fuscus DSM 2262.</title>
        <authorList>
            <person name="Sharma G."/>
            <person name="Khatri I."/>
            <person name="Kaur C."/>
            <person name="Mayilraj S."/>
            <person name="Subramanian S."/>
        </authorList>
    </citation>
    <scope>NUCLEOTIDE SEQUENCE [LARGE SCALE GENOMIC DNA]</scope>
    <source>
        <strain evidence="2">DSM 2262</strain>
    </source>
</reference>
<dbReference type="Proteomes" id="UP000011682">
    <property type="component" value="Unassembled WGS sequence"/>
</dbReference>
<organism evidence="2 3">
    <name type="scientific">Cystobacter fuscus (strain ATCC 25194 / DSM 2262 / NBRC 100088 / M29)</name>
    <dbReference type="NCBI Taxonomy" id="1242864"/>
    <lineage>
        <taxon>Bacteria</taxon>
        <taxon>Pseudomonadati</taxon>
        <taxon>Myxococcota</taxon>
        <taxon>Myxococcia</taxon>
        <taxon>Myxococcales</taxon>
        <taxon>Cystobacterineae</taxon>
        <taxon>Archangiaceae</taxon>
        <taxon>Cystobacter</taxon>
    </lineage>
</organism>